<organism evidence="14 15">
    <name type="scientific">Limihaloglobus sulfuriphilus</name>
    <dbReference type="NCBI Taxonomy" id="1851148"/>
    <lineage>
        <taxon>Bacteria</taxon>
        <taxon>Pseudomonadati</taxon>
        <taxon>Planctomycetota</taxon>
        <taxon>Phycisphaerae</taxon>
        <taxon>Sedimentisphaerales</taxon>
        <taxon>Sedimentisphaeraceae</taxon>
        <taxon>Limihaloglobus</taxon>
    </lineage>
</organism>
<dbReference type="SUPFAM" id="SSF54913">
    <property type="entry name" value="GlnB-like"/>
    <property type="match status" value="1"/>
</dbReference>
<dbReference type="InterPro" id="IPR018198">
    <property type="entry name" value="ATP_PRibTrfase_CS"/>
</dbReference>
<dbReference type="Pfam" id="PF01634">
    <property type="entry name" value="HisG"/>
    <property type="match status" value="1"/>
</dbReference>
<proteinExistence type="inferred from homology"/>
<dbReference type="UniPathway" id="UPA00031">
    <property type="reaction ID" value="UER00006"/>
</dbReference>
<gene>
    <name evidence="11 14" type="primary">hisG</name>
    <name evidence="14" type="ORF">SMSP2_00616</name>
</gene>
<dbReference type="Gene3D" id="3.30.70.120">
    <property type="match status" value="1"/>
</dbReference>
<keyword evidence="7 11" id="KW-0328">Glycosyltransferase</keyword>
<keyword evidence="9 11" id="KW-0368">Histidine biosynthesis</keyword>
<dbReference type="EC" id="2.4.2.17" evidence="4 11"/>
<keyword evidence="11" id="KW-0963">Cytoplasm</keyword>
<dbReference type="PANTHER" id="PTHR21403:SF8">
    <property type="entry name" value="ATP PHOSPHORIBOSYLTRANSFERASE"/>
    <property type="match status" value="1"/>
</dbReference>
<comment type="function">
    <text evidence="10 11">Catalyzes the condensation of ATP and 5-phosphoribose 1-diphosphate to form N'-(5'-phosphoribosyl)-ATP (PR-ATP). Has a crucial role in the pathway because the rate of histidine biosynthesis seems to be controlled primarily by regulation of HisG enzymatic activity.</text>
</comment>
<comment type="cofactor">
    <cofactor evidence="11">
        <name>Mg(2+)</name>
        <dbReference type="ChEBI" id="CHEBI:18420"/>
    </cofactor>
</comment>
<reference evidence="15" key="1">
    <citation type="submission" date="2017-02" db="EMBL/GenBank/DDBJ databases">
        <title>Comparative genomics and description of representatives of a novel lineage of planctomycetes thriving in anoxic sediments.</title>
        <authorList>
            <person name="Spring S."/>
            <person name="Bunk B."/>
            <person name="Sproer C."/>
        </authorList>
    </citation>
    <scope>NUCLEOTIDE SEQUENCE [LARGE SCALE GENOMIC DNA]</scope>
    <source>
        <strain evidence="15">SM-Chi-D1</strain>
    </source>
</reference>
<evidence type="ECO:0000256" key="10">
    <source>
        <dbReference type="ARBA" id="ARBA00024861"/>
    </source>
</evidence>
<dbReference type="InterPro" id="IPR015867">
    <property type="entry name" value="N-reg_PII/ATP_PRibTrfase_C"/>
</dbReference>
<dbReference type="HAMAP" id="MF_00079">
    <property type="entry name" value="HisG_Long"/>
    <property type="match status" value="1"/>
</dbReference>
<dbReference type="Proteomes" id="UP000188181">
    <property type="component" value="Chromosome"/>
</dbReference>
<comment type="subcellular location">
    <subcellularLocation>
        <location evidence="11">Cytoplasm</location>
    </subcellularLocation>
</comment>
<dbReference type="GO" id="GO:0003879">
    <property type="term" value="F:ATP phosphoribosyltransferase activity"/>
    <property type="evidence" value="ECO:0007669"/>
    <property type="project" value="UniProtKB-UniRule"/>
</dbReference>
<dbReference type="GO" id="GO:0005524">
    <property type="term" value="F:ATP binding"/>
    <property type="evidence" value="ECO:0007669"/>
    <property type="project" value="UniProtKB-KW"/>
</dbReference>
<evidence type="ECO:0000256" key="8">
    <source>
        <dbReference type="ARBA" id="ARBA00022679"/>
    </source>
</evidence>
<keyword evidence="11" id="KW-0479">Metal-binding</keyword>
<name>A0A1Q2MDD1_9BACT</name>
<protein>
    <recommendedName>
        <fullName evidence="5 11">ATP phosphoribosyltransferase</fullName>
        <shortName evidence="11">ATP-PRT</shortName>
        <shortName evidence="11">ATP-PRTase</shortName>
        <ecNumber evidence="4 11">2.4.2.17</ecNumber>
    </recommendedName>
</protein>
<comment type="activity regulation">
    <text evidence="11">Feedback inhibited by histidine.</text>
</comment>
<comment type="similarity">
    <text evidence="3 11">Belongs to the ATP phosphoribosyltransferase family. Long subfamily.</text>
</comment>
<evidence type="ECO:0000259" key="13">
    <source>
        <dbReference type="Pfam" id="PF08029"/>
    </source>
</evidence>
<keyword evidence="11" id="KW-0460">Magnesium</keyword>
<dbReference type="PROSITE" id="PS01316">
    <property type="entry name" value="ATP_P_PHORIBOSYLTR"/>
    <property type="match status" value="1"/>
</dbReference>
<dbReference type="InterPro" id="IPR011322">
    <property type="entry name" value="N-reg_PII-like_a/b"/>
</dbReference>
<evidence type="ECO:0000256" key="3">
    <source>
        <dbReference type="ARBA" id="ARBA00007955"/>
    </source>
</evidence>
<dbReference type="Gene3D" id="3.40.190.10">
    <property type="entry name" value="Periplasmic binding protein-like II"/>
    <property type="match status" value="2"/>
</dbReference>
<evidence type="ECO:0000256" key="2">
    <source>
        <dbReference type="ARBA" id="ARBA00004667"/>
    </source>
</evidence>
<dbReference type="GO" id="GO:0000287">
    <property type="term" value="F:magnesium ion binding"/>
    <property type="evidence" value="ECO:0007669"/>
    <property type="project" value="UniProtKB-UniRule"/>
</dbReference>
<dbReference type="NCBIfam" id="TIGR03455">
    <property type="entry name" value="HisG_C-term"/>
    <property type="match status" value="1"/>
</dbReference>
<dbReference type="STRING" id="1851148.SMSP2_00616"/>
<evidence type="ECO:0000313" key="15">
    <source>
        <dbReference type="Proteomes" id="UP000188181"/>
    </source>
</evidence>
<comment type="catalytic activity">
    <reaction evidence="1 11">
        <text>1-(5-phospho-beta-D-ribosyl)-ATP + diphosphate = 5-phospho-alpha-D-ribose 1-diphosphate + ATP</text>
        <dbReference type="Rhea" id="RHEA:18473"/>
        <dbReference type="ChEBI" id="CHEBI:30616"/>
        <dbReference type="ChEBI" id="CHEBI:33019"/>
        <dbReference type="ChEBI" id="CHEBI:58017"/>
        <dbReference type="ChEBI" id="CHEBI:73183"/>
        <dbReference type="EC" id="2.4.2.17"/>
    </reaction>
</comment>
<dbReference type="RefSeq" id="WP_146682548.1">
    <property type="nucleotide sequence ID" value="NZ_CP019646.1"/>
</dbReference>
<dbReference type="NCBIfam" id="TIGR00070">
    <property type="entry name" value="hisG"/>
    <property type="match status" value="1"/>
</dbReference>
<dbReference type="KEGG" id="pbas:SMSP2_00616"/>
<evidence type="ECO:0000313" key="14">
    <source>
        <dbReference type="EMBL" id="AQQ70272.1"/>
    </source>
</evidence>
<dbReference type="Pfam" id="PF08029">
    <property type="entry name" value="HisG_C"/>
    <property type="match status" value="1"/>
</dbReference>
<evidence type="ECO:0000256" key="5">
    <source>
        <dbReference type="ARBA" id="ARBA00020998"/>
    </source>
</evidence>
<feature type="domain" description="ATP phosphoribosyltransferase catalytic" evidence="12">
    <location>
        <begin position="49"/>
        <end position="202"/>
    </location>
</feature>
<evidence type="ECO:0000256" key="11">
    <source>
        <dbReference type="HAMAP-Rule" id="MF_00079"/>
    </source>
</evidence>
<evidence type="ECO:0000256" key="9">
    <source>
        <dbReference type="ARBA" id="ARBA00023102"/>
    </source>
</evidence>
<dbReference type="InterPro" id="IPR013115">
    <property type="entry name" value="HisG_C"/>
</dbReference>
<evidence type="ECO:0000256" key="6">
    <source>
        <dbReference type="ARBA" id="ARBA00022605"/>
    </source>
</evidence>
<evidence type="ECO:0000256" key="1">
    <source>
        <dbReference type="ARBA" id="ARBA00000915"/>
    </source>
</evidence>
<dbReference type="PANTHER" id="PTHR21403">
    <property type="entry name" value="ATP PHOSPHORIBOSYLTRANSFERASE ATP-PRTASE"/>
    <property type="match status" value="1"/>
</dbReference>
<dbReference type="EMBL" id="CP019646">
    <property type="protein sequence ID" value="AQQ70272.1"/>
    <property type="molecule type" value="Genomic_DNA"/>
</dbReference>
<keyword evidence="8 11" id="KW-0808">Transferase</keyword>
<dbReference type="InterPro" id="IPR020621">
    <property type="entry name" value="ATP-PRT_HisG_long"/>
</dbReference>
<evidence type="ECO:0000259" key="12">
    <source>
        <dbReference type="Pfam" id="PF01634"/>
    </source>
</evidence>
<dbReference type="SUPFAM" id="SSF53850">
    <property type="entry name" value="Periplasmic binding protein-like II"/>
    <property type="match status" value="1"/>
</dbReference>
<accession>A0A1Q2MDD1</accession>
<dbReference type="AlphaFoldDB" id="A0A1Q2MDD1"/>
<dbReference type="OrthoDB" id="9801867at2"/>
<dbReference type="InterPro" id="IPR001348">
    <property type="entry name" value="ATP_PRibTrfase_HisG"/>
</dbReference>
<comment type="pathway">
    <text evidence="2 11">Amino-acid biosynthesis; L-histidine biosynthesis; L-histidine from 5-phospho-alpha-D-ribose 1-diphosphate: step 1/9.</text>
</comment>
<dbReference type="GO" id="GO:0005737">
    <property type="term" value="C:cytoplasm"/>
    <property type="evidence" value="ECO:0007669"/>
    <property type="project" value="UniProtKB-SubCell"/>
</dbReference>
<evidence type="ECO:0000256" key="4">
    <source>
        <dbReference type="ARBA" id="ARBA00011946"/>
    </source>
</evidence>
<keyword evidence="15" id="KW-1185">Reference proteome</keyword>
<keyword evidence="11" id="KW-0547">Nucleotide-binding</keyword>
<keyword evidence="6 11" id="KW-0028">Amino-acid biosynthesis</keyword>
<dbReference type="GO" id="GO:0000105">
    <property type="term" value="P:L-histidine biosynthetic process"/>
    <property type="evidence" value="ECO:0007669"/>
    <property type="project" value="UniProtKB-UniRule"/>
</dbReference>
<keyword evidence="11" id="KW-0067">ATP-binding</keyword>
<dbReference type="InterPro" id="IPR013820">
    <property type="entry name" value="ATP_PRibTrfase_cat"/>
</dbReference>
<sequence length="282" mass="30992">MLKIAVPNKGSLSEVSIKLIKEAGYKCRRDGRELTLTDVDNNVEFYFLRPRDIAIYVAKGIMDVGITGKDLVADSEAAVVELLSLGIGKSRFFYAVPKESELTPDEFDGVRIATSYPNIVKSDMQRRGLTSEIIKLDGAVEISVKLGVADVIADVVESGKTLVAAGLRTVGEPIMKSEAAVFCRNRELLNRREVGLFIERLRGIIVAREYKMIEYDVLEESLERACGLTPGIESPTVSPLSKKGWIAVKAMISRKQVNSVMDDLTELGAKGIIVTDIHTCRL</sequence>
<evidence type="ECO:0000256" key="7">
    <source>
        <dbReference type="ARBA" id="ARBA00022676"/>
    </source>
</evidence>
<feature type="domain" description="Histidine biosynthesis HisG C-terminal" evidence="13">
    <location>
        <begin position="207"/>
        <end position="278"/>
    </location>
</feature>